<organism evidence="2 3">
    <name type="scientific">Pristionchus mayeri</name>
    <dbReference type="NCBI Taxonomy" id="1317129"/>
    <lineage>
        <taxon>Eukaryota</taxon>
        <taxon>Metazoa</taxon>
        <taxon>Ecdysozoa</taxon>
        <taxon>Nematoda</taxon>
        <taxon>Chromadorea</taxon>
        <taxon>Rhabditida</taxon>
        <taxon>Rhabditina</taxon>
        <taxon>Diplogasteromorpha</taxon>
        <taxon>Diplogasteroidea</taxon>
        <taxon>Neodiplogasteridae</taxon>
        <taxon>Pristionchus</taxon>
    </lineage>
</organism>
<protein>
    <submittedName>
        <fullName evidence="2">Uncharacterized protein</fullName>
    </submittedName>
</protein>
<feature type="region of interest" description="Disordered" evidence="1">
    <location>
        <begin position="1"/>
        <end position="33"/>
    </location>
</feature>
<dbReference type="AlphaFoldDB" id="A0AAN5I2N3"/>
<dbReference type="EMBL" id="BTRK01000004">
    <property type="protein sequence ID" value="GMR48796.1"/>
    <property type="molecule type" value="Genomic_DNA"/>
</dbReference>
<evidence type="ECO:0000313" key="3">
    <source>
        <dbReference type="Proteomes" id="UP001328107"/>
    </source>
</evidence>
<evidence type="ECO:0000313" key="2">
    <source>
        <dbReference type="EMBL" id="GMR48796.1"/>
    </source>
</evidence>
<keyword evidence="3" id="KW-1185">Reference proteome</keyword>
<accession>A0AAN5I2N3</accession>
<feature type="compositionally biased region" description="Polar residues" evidence="1">
    <location>
        <begin position="22"/>
        <end position="31"/>
    </location>
</feature>
<sequence>SSSRRTKQTNVSKVKKEERFESPTSDHSTPTYVVEEDSHGALVNKRLGVKWPTRVLGLKKYPHYSSDSSYTKSKKVTRTPSSSSKKVVSIDAEGAVSSRREKRAADGRKSRVKRSRS</sequence>
<gene>
    <name evidence="2" type="ORF">PMAYCL1PPCAC_18991</name>
</gene>
<evidence type="ECO:0000256" key="1">
    <source>
        <dbReference type="SAM" id="MobiDB-lite"/>
    </source>
</evidence>
<dbReference type="Proteomes" id="UP001328107">
    <property type="component" value="Unassembled WGS sequence"/>
</dbReference>
<reference evidence="3" key="1">
    <citation type="submission" date="2022-10" db="EMBL/GenBank/DDBJ databases">
        <title>Genome assembly of Pristionchus species.</title>
        <authorList>
            <person name="Yoshida K."/>
            <person name="Sommer R.J."/>
        </authorList>
    </citation>
    <scope>NUCLEOTIDE SEQUENCE [LARGE SCALE GENOMIC DNA]</scope>
    <source>
        <strain evidence="3">RS5460</strain>
    </source>
</reference>
<name>A0AAN5I2N3_9BILA</name>
<feature type="non-terminal residue" evidence="2">
    <location>
        <position position="117"/>
    </location>
</feature>
<proteinExistence type="predicted"/>
<feature type="non-terminal residue" evidence="2">
    <location>
        <position position="1"/>
    </location>
</feature>
<feature type="region of interest" description="Disordered" evidence="1">
    <location>
        <begin position="61"/>
        <end position="117"/>
    </location>
</feature>
<comment type="caution">
    <text evidence="2">The sequence shown here is derived from an EMBL/GenBank/DDBJ whole genome shotgun (WGS) entry which is preliminary data.</text>
</comment>